<feature type="domain" description="Concentrative nucleoside transporter C-terminal" evidence="9">
    <location>
        <begin position="201"/>
        <end position="408"/>
    </location>
</feature>
<evidence type="ECO:0000256" key="4">
    <source>
        <dbReference type="ARBA" id="ARBA00022692"/>
    </source>
</evidence>
<feature type="domain" description="Nucleoside transporter/FeoB GTPase Gate" evidence="10">
    <location>
        <begin position="98"/>
        <end position="195"/>
    </location>
</feature>
<feature type="transmembrane region" description="Helical" evidence="7">
    <location>
        <begin position="34"/>
        <end position="51"/>
    </location>
</feature>
<evidence type="ECO:0000256" key="3">
    <source>
        <dbReference type="ARBA" id="ARBA00022475"/>
    </source>
</evidence>
<evidence type="ECO:0000256" key="5">
    <source>
        <dbReference type="ARBA" id="ARBA00022989"/>
    </source>
</evidence>
<evidence type="ECO:0000259" key="9">
    <source>
        <dbReference type="Pfam" id="PF07662"/>
    </source>
</evidence>
<dbReference type="AlphaFoldDB" id="A0AAE9YQB9"/>
<gene>
    <name evidence="11" type="ORF">SG35_001185</name>
</gene>
<evidence type="ECO:0000256" key="2">
    <source>
        <dbReference type="ARBA" id="ARBA00009033"/>
    </source>
</evidence>
<dbReference type="Pfam" id="PF01773">
    <property type="entry name" value="Nucleos_tra2_N"/>
    <property type="match status" value="1"/>
</dbReference>
<keyword evidence="6 7" id="KW-0472">Membrane</keyword>
<evidence type="ECO:0000256" key="6">
    <source>
        <dbReference type="ARBA" id="ARBA00023136"/>
    </source>
</evidence>
<name>A0AAE9YQB9_9GAMM</name>
<dbReference type="KEGG" id="tact:SG35_001185"/>
<dbReference type="InterPro" id="IPR008276">
    <property type="entry name" value="C_nuclsd_transpt"/>
</dbReference>
<dbReference type="Proteomes" id="UP000032568">
    <property type="component" value="Chromosome"/>
</dbReference>
<protein>
    <recommendedName>
        <fullName evidence="7">Nucleoside permease</fullName>
    </recommendedName>
</protein>
<feature type="transmembrane region" description="Helical" evidence="7">
    <location>
        <begin position="267"/>
        <end position="290"/>
    </location>
</feature>
<keyword evidence="3" id="KW-1003">Cell membrane</keyword>
<dbReference type="EMBL" id="CP059735">
    <property type="protein sequence ID" value="WDD99334.1"/>
    <property type="molecule type" value="Genomic_DNA"/>
</dbReference>
<feature type="domain" description="Concentrative nucleoside transporter N-terminal" evidence="8">
    <location>
        <begin position="8"/>
        <end position="81"/>
    </location>
</feature>
<feature type="transmembrane region" description="Helical" evidence="7">
    <location>
        <begin position="173"/>
        <end position="195"/>
    </location>
</feature>
<feature type="transmembrane region" description="Helical" evidence="7">
    <location>
        <begin position="6"/>
        <end position="22"/>
    </location>
</feature>
<dbReference type="Pfam" id="PF07670">
    <property type="entry name" value="Gate"/>
    <property type="match status" value="1"/>
</dbReference>
<dbReference type="Pfam" id="PF07662">
    <property type="entry name" value="Nucleos_tra2_C"/>
    <property type="match status" value="1"/>
</dbReference>
<keyword evidence="4 7" id="KW-0812">Transmembrane</keyword>
<proteinExistence type="inferred from homology"/>
<dbReference type="PANTHER" id="PTHR10590:SF4">
    <property type="entry name" value="SOLUTE CARRIER FAMILY 28 MEMBER 3"/>
    <property type="match status" value="1"/>
</dbReference>
<sequence>MEFPMGILGVVTLITLAVLMSTNRQAINVRTVSWAFFLQAGFAAFVLYLPFGQAVLSSISAGVQWVIDSGQHGVDFIFGALVGEKMFEVFGSSGFIFALRVLPIIIFFSSLISVLYYLGIMQKIIQLLGGGLQKLLGISRPEAMSATANIFVGLTEAPLVVRPFISHMSQSQLFAVMVGGTASVAGSVLVGYASLGIDLKYLVAASFMAAPGGLLMAKIIMPENGKPIDSLAGINSDDESQPVNVIDAAATGAADGMKLAFNVGGMLLAFIGLIALMNGAVGGIASWMGFNGITIEMLLGYLFSPLALLIGAPWEEALQAGSFIGQKFMVNEFVAYIDFVQAKETLSENSQVIITFALCGFANLSAIAILLGGLGAIAPERRPDLARLGLKAVIAGSLSNLMSASLAGVFLAL</sequence>
<evidence type="ECO:0000313" key="11">
    <source>
        <dbReference type="EMBL" id="WDD99334.1"/>
    </source>
</evidence>
<feature type="transmembrane region" description="Helical" evidence="7">
    <location>
        <begin position="353"/>
        <end position="378"/>
    </location>
</feature>
<dbReference type="GO" id="GO:0015293">
    <property type="term" value="F:symporter activity"/>
    <property type="evidence" value="ECO:0007669"/>
    <property type="project" value="TreeGrafter"/>
</dbReference>
<dbReference type="InterPro" id="IPR018270">
    <property type="entry name" value="C_nuclsd_transpt_met_bac"/>
</dbReference>
<dbReference type="InterPro" id="IPR002668">
    <property type="entry name" value="CNT_N_dom"/>
</dbReference>
<reference evidence="11 12" key="2">
    <citation type="journal article" date="2022" name="Mar. Drugs">
        <title>Bioassay-Guided Fractionation Leads to the Detection of Cholic Acid Generated by the Rare Thalassomonas sp.</title>
        <authorList>
            <person name="Pheiffer F."/>
            <person name="Schneider Y.K."/>
            <person name="Hansen E.H."/>
            <person name="Andersen J.H."/>
            <person name="Isaksson J."/>
            <person name="Busche T."/>
            <person name="R C."/>
            <person name="Kalinowski J."/>
            <person name="Zyl L.V."/>
            <person name="Trindade M."/>
        </authorList>
    </citation>
    <scope>NUCLEOTIDE SEQUENCE [LARGE SCALE GENOMIC DNA]</scope>
    <source>
        <strain evidence="11 12">A5K-106</strain>
    </source>
</reference>
<dbReference type="InterPro" id="IPR011642">
    <property type="entry name" value="Gate_dom"/>
</dbReference>
<dbReference type="GO" id="GO:0005337">
    <property type="term" value="F:nucleoside transmembrane transporter activity"/>
    <property type="evidence" value="ECO:0007669"/>
    <property type="project" value="InterPro"/>
</dbReference>
<comment type="caution">
    <text evidence="7">Lacks conserved residue(s) required for the propagation of feature annotation.</text>
</comment>
<reference evidence="11 12" key="1">
    <citation type="journal article" date="2015" name="Genome Announc.">
        <title>Draft Genome Sequences of Marine Isolates of Thalassomonas viridans and Thalassomonas actiniarum.</title>
        <authorList>
            <person name="Olonade I."/>
            <person name="van Zyl L.J."/>
            <person name="Trindade M."/>
        </authorList>
    </citation>
    <scope>NUCLEOTIDE SEQUENCE [LARGE SCALE GENOMIC DNA]</scope>
    <source>
        <strain evidence="11 12">A5K-106</strain>
    </source>
</reference>
<feature type="transmembrane region" description="Helical" evidence="7">
    <location>
        <begin position="390"/>
        <end position="412"/>
    </location>
</feature>
<organism evidence="11 12">
    <name type="scientific">Thalassomonas actiniarum</name>
    <dbReference type="NCBI Taxonomy" id="485447"/>
    <lineage>
        <taxon>Bacteria</taxon>
        <taxon>Pseudomonadati</taxon>
        <taxon>Pseudomonadota</taxon>
        <taxon>Gammaproteobacteria</taxon>
        <taxon>Alteromonadales</taxon>
        <taxon>Colwelliaceae</taxon>
        <taxon>Thalassomonas</taxon>
    </lineage>
</organism>
<evidence type="ECO:0000313" key="12">
    <source>
        <dbReference type="Proteomes" id="UP000032568"/>
    </source>
</evidence>
<comment type="similarity">
    <text evidence="2 7">Belongs to the concentrative nucleoside transporter (CNT) (TC 2.A.41) family.</text>
</comment>
<evidence type="ECO:0000259" key="10">
    <source>
        <dbReference type="Pfam" id="PF07670"/>
    </source>
</evidence>
<dbReference type="InterPro" id="IPR011657">
    <property type="entry name" value="CNT_C_dom"/>
</dbReference>
<evidence type="ECO:0000256" key="7">
    <source>
        <dbReference type="RuleBase" id="RU362018"/>
    </source>
</evidence>
<keyword evidence="12" id="KW-1185">Reference proteome</keyword>
<evidence type="ECO:0000256" key="1">
    <source>
        <dbReference type="ARBA" id="ARBA00004651"/>
    </source>
</evidence>
<keyword evidence="7" id="KW-0813">Transport</keyword>
<feature type="transmembrane region" description="Helical" evidence="7">
    <location>
        <begin position="95"/>
        <end position="118"/>
    </location>
</feature>
<dbReference type="RefSeq" id="WP_044833710.1">
    <property type="nucleotide sequence ID" value="NZ_CP059735.1"/>
</dbReference>
<keyword evidence="5 7" id="KW-1133">Transmembrane helix</keyword>
<dbReference type="GO" id="GO:0005886">
    <property type="term" value="C:plasma membrane"/>
    <property type="evidence" value="ECO:0007669"/>
    <property type="project" value="UniProtKB-SubCell"/>
</dbReference>
<dbReference type="NCBIfam" id="TIGR00804">
    <property type="entry name" value="nupC"/>
    <property type="match status" value="1"/>
</dbReference>
<comment type="subcellular location">
    <subcellularLocation>
        <location evidence="1">Cell membrane</location>
        <topology evidence="1">Multi-pass membrane protein</topology>
    </subcellularLocation>
</comment>
<accession>A0AAE9YQB9</accession>
<evidence type="ECO:0000259" key="8">
    <source>
        <dbReference type="Pfam" id="PF01773"/>
    </source>
</evidence>
<dbReference type="PANTHER" id="PTHR10590">
    <property type="entry name" value="SODIUM/NUCLEOSIDE COTRANSPORTER"/>
    <property type="match status" value="1"/>
</dbReference>